<feature type="region of interest" description="Disordered" evidence="1">
    <location>
        <begin position="33"/>
        <end position="81"/>
    </location>
</feature>
<dbReference type="GO" id="GO:0004540">
    <property type="term" value="F:RNA nuclease activity"/>
    <property type="evidence" value="ECO:0007669"/>
    <property type="project" value="InterPro"/>
</dbReference>
<dbReference type="AlphaFoldDB" id="A0A8J7EZ24"/>
<evidence type="ECO:0000313" key="4">
    <source>
        <dbReference type="Proteomes" id="UP000620559"/>
    </source>
</evidence>
<proteinExistence type="predicted"/>
<name>A0A8J7EZ24_9CYAN</name>
<feature type="compositionally biased region" description="Basic and acidic residues" evidence="1">
    <location>
        <begin position="69"/>
        <end position="78"/>
    </location>
</feature>
<protein>
    <submittedName>
        <fullName evidence="3">NYN domain-containing protein</fullName>
    </submittedName>
</protein>
<sequence length="438" mass="49864">MDIFIKALLIPSAINTPVLVKLQEKIRQLNPDISESKTSESQQDVTRIAKESKIENIATKPDDNNQISSKEHQAENHQDTINSAPIESLAPTDELKDELKVSQNQQDINSIKKELPVSNGNQQQTGIAVLLLDVENIQITTETEQILKTICNHPIQIKIAFANWQSMGKKDIEFHHRGYDLIHVPRGKDNADGKMIAFGSQIDQHYPQVKEVLVCSSDTVMTNLCNHLQQKGLTVYQISQQSGNLTIFNSKTNETENHIILPSIEQLLYQIKDIIKEQQLQTSNQWIKLTQICKRFKEKYSFGINKVVSHHLPGKTVKNIFIDKPEFVIHQIPENPEVYITLFKISSEEKPDNQILTFENKSSLEQALVKIITQVVGKTPSNYIPIHTVGERFNKQYGKGITKILKELNLSRNFVNFLESCNLVEMKKTGNIWQVALK</sequence>
<comment type="caution">
    <text evidence="3">The sequence shown here is derived from an EMBL/GenBank/DDBJ whole genome shotgun (WGS) entry which is preliminary data.</text>
</comment>
<accession>A0A8J7EZ24</accession>
<feature type="domain" description="NYN" evidence="2">
    <location>
        <begin position="130"/>
        <end position="239"/>
    </location>
</feature>
<reference evidence="3" key="1">
    <citation type="submission" date="2020-10" db="EMBL/GenBank/DDBJ databases">
        <authorList>
            <person name="Castelo-Branco R."/>
            <person name="Eusebio N."/>
            <person name="Adriana R."/>
            <person name="Vieira A."/>
            <person name="Brugerolle De Fraissinette N."/>
            <person name="Rezende De Castro R."/>
            <person name="Schneider M.P."/>
            <person name="Vasconcelos V."/>
            <person name="Leao P.N."/>
        </authorList>
    </citation>
    <scope>NUCLEOTIDE SEQUENCE</scope>
    <source>
        <strain evidence="3">LEGE 06105</strain>
    </source>
</reference>
<dbReference type="Pfam" id="PF01936">
    <property type="entry name" value="NYN"/>
    <property type="match status" value="1"/>
</dbReference>
<dbReference type="Proteomes" id="UP000620559">
    <property type="component" value="Unassembled WGS sequence"/>
</dbReference>
<evidence type="ECO:0000313" key="3">
    <source>
        <dbReference type="EMBL" id="MBE9212781.1"/>
    </source>
</evidence>
<keyword evidence="4" id="KW-1185">Reference proteome</keyword>
<gene>
    <name evidence="3" type="ORF">IQ247_08755</name>
</gene>
<evidence type="ECO:0000256" key="1">
    <source>
        <dbReference type="SAM" id="MobiDB-lite"/>
    </source>
</evidence>
<dbReference type="EMBL" id="JADEWL010000019">
    <property type="protein sequence ID" value="MBE9212781.1"/>
    <property type="molecule type" value="Genomic_DNA"/>
</dbReference>
<organism evidence="3 4">
    <name type="scientific">Plectonema cf. radiosum LEGE 06105</name>
    <dbReference type="NCBI Taxonomy" id="945769"/>
    <lineage>
        <taxon>Bacteria</taxon>
        <taxon>Bacillati</taxon>
        <taxon>Cyanobacteriota</taxon>
        <taxon>Cyanophyceae</taxon>
        <taxon>Oscillatoriophycideae</taxon>
        <taxon>Oscillatoriales</taxon>
        <taxon>Microcoleaceae</taxon>
        <taxon>Plectonema</taxon>
    </lineage>
</organism>
<dbReference type="InterPro" id="IPR021139">
    <property type="entry name" value="NYN"/>
</dbReference>
<evidence type="ECO:0000259" key="2">
    <source>
        <dbReference type="Pfam" id="PF01936"/>
    </source>
</evidence>